<evidence type="ECO:0008006" key="5">
    <source>
        <dbReference type="Google" id="ProtNLM"/>
    </source>
</evidence>
<dbReference type="OrthoDB" id="781548at2759"/>
<dbReference type="Proteomes" id="UP000639772">
    <property type="component" value="Unassembled WGS sequence"/>
</dbReference>
<dbReference type="EMBL" id="JADCNL010000008">
    <property type="protein sequence ID" value="KAG0469596.1"/>
    <property type="molecule type" value="Genomic_DNA"/>
</dbReference>
<keyword evidence="3" id="KW-1185">Reference proteome</keyword>
<evidence type="ECO:0000313" key="4">
    <source>
        <dbReference type="Proteomes" id="UP000639772"/>
    </source>
</evidence>
<name>A0A835QAN6_VANPL</name>
<dbReference type="Proteomes" id="UP000636800">
    <property type="component" value="Unassembled WGS sequence"/>
</dbReference>
<proteinExistence type="predicted"/>
<reference evidence="3 4" key="1">
    <citation type="journal article" date="2020" name="Nat. Food">
        <title>A phased Vanilla planifolia genome enables genetic improvement of flavour and production.</title>
        <authorList>
            <person name="Hasing T."/>
            <person name="Tang H."/>
            <person name="Brym M."/>
            <person name="Khazi F."/>
            <person name="Huang T."/>
            <person name="Chambers A.H."/>
        </authorList>
    </citation>
    <scope>NUCLEOTIDE SEQUENCE [LARGE SCALE GENOMIC DNA]</scope>
    <source>
        <tissue evidence="1">Leaf</tissue>
    </source>
</reference>
<protein>
    <recommendedName>
        <fullName evidence="5">Protein FAR1-RELATED SEQUENCE</fullName>
    </recommendedName>
</protein>
<gene>
    <name evidence="2" type="ORF">HPP92_015650</name>
    <name evidence="1" type="ORF">HPP92_016296</name>
</gene>
<evidence type="ECO:0000313" key="3">
    <source>
        <dbReference type="Proteomes" id="UP000636800"/>
    </source>
</evidence>
<organism evidence="1 3">
    <name type="scientific">Vanilla planifolia</name>
    <name type="common">Vanilla</name>
    <dbReference type="NCBI Taxonomy" id="51239"/>
    <lineage>
        <taxon>Eukaryota</taxon>
        <taxon>Viridiplantae</taxon>
        <taxon>Streptophyta</taxon>
        <taxon>Embryophyta</taxon>
        <taxon>Tracheophyta</taxon>
        <taxon>Spermatophyta</taxon>
        <taxon>Magnoliopsida</taxon>
        <taxon>Liliopsida</taxon>
        <taxon>Asparagales</taxon>
        <taxon>Orchidaceae</taxon>
        <taxon>Vanilloideae</taxon>
        <taxon>Vanilleae</taxon>
        <taxon>Vanilla</taxon>
    </lineage>
</organism>
<accession>A0A835QAN6</accession>
<sequence length="167" mass="19355">MVKFQVDENGKWKVSRLVAEHNHDLAKPEERHLLRSARSVTAAKMSSVFRTLLDAGIKTTKVSAYLFDEGTGIENVKFSKKEGQELINSRKLKEIEPEDSQGLVNLFKERAAQDAMFFWDIQLDKKGKLINLWGDGRSRIDYDCYGDVVIFDTTRRINKYMFTIFRD</sequence>
<dbReference type="PANTHER" id="PTHR47718">
    <property type="entry name" value="OS01G0519700 PROTEIN"/>
    <property type="match status" value="1"/>
</dbReference>
<evidence type="ECO:0000313" key="2">
    <source>
        <dbReference type="EMBL" id="KAG0471104.1"/>
    </source>
</evidence>
<dbReference type="AlphaFoldDB" id="A0A835QAN6"/>
<dbReference type="EMBL" id="JADCNM010000008">
    <property type="protein sequence ID" value="KAG0471104.1"/>
    <property type="molecule type" value="Genomic_DNA"/>
</dbReference>
<comment type="caution">
    <text evidence="1">The sequence shown here is derived from an EMBL/GenBank/DDBJ whole genome shotgun (WGS) entry which is preliminary data.</text>
</comment>
<dbReference type="PANTHER" id="PTHR47718:SF17">
    <property type="entry name" value="PROTEIN FAR1-RELATED SEQUENCE 5-LIKE"/>
    <property type="match status" value="1"/>
</dbReference>
<evidence type="ECO:0000313" key="1">
    <source>
        <dbReference type="EMBL" id="KAG0469596.1"/>
    </source>
</evidence>